<accession>G4TU37</accession>
<feature type="compositionally biased region" description="Basic residues" evidence="9">
    <location>
        <begin position="436"/>
        <end position="446"/>
    </location>
</feature>
<gene>
    <name evidence="10" type="ORF">PIIN_08799</name>
</gene>
<dbReference type="Proteomes" id="UP000007148">
    <property type="component" value="Unassembled WGS sequence"/>
</dbReference>
<evidence type="ECO:0000256" key="9">
    <source>
        <dbReference type="SAM" id="MobiDB-lite"/>
    </source>
</evidence>
<dbReference type="GO" id="GO:0017119">
    <property type="term" value="C:Golgi transport complex"/>
    <property type="evidence" value="ECO:0007669"/>
    <property type="project" value="InterPro"/>
</dbReference>
<evidence type="ECO:0000256" key="5">
    <source>
        <dbReference type="ARBA" id="ARBA00022927"/>
    </source>
</evidence>
<comment type="subcellular location">
    <subcellularLocation>
        <location evidence="1">Golgi apparatus membrane</location>
        <topology evidence="1">Peripheral membrane protein</topology>
    </subcellularLocation>
</comment>
<dbReference type="Pfam" id="PF10191">
    <property type="entry name" value="COG7"/>
    <property type="match status" value="1"/>
</dbReference>
<dbReference type="InterPro" id="IPR019335">
    <property type="entry name" value="COG7"/>
</dbReference>
<dbReference type="PANTHER" id="PTHR21443:SF0">
    <property type="entry name" value="CONSERVED OLIGOMERIC GOLGI COMPLEX SUBUNIT 7"/>
    <property type="match status" value="1"/>
</dbReference>
<evidence type="ECO:0000256" key="8">
    <source>
        <dbReference type="ARBA" id="ARBA00031345"/>
    </source>
</evidence>
<feature type="region of interest" description="Disordered" evidence="9">
    <location>
        <begin position="419"/>
        <end position="450"/>
    </location>
</feature>
<keyword evidence="7" id="KW-0472">Membrane</keyword>
<dbReference type="GO" id="GO:0006886">
    <property type="term" value="P:intracellular protein transport"/>
    <property type="evidence" value="ECO:0007669"/>
    <property type="project" value="InterPro"/>
</dbReference>
<comment type="caution">
    <text evidence="10">The sequence shown here is derived from an EMBL/GenBank/DDBJ whole genome shotgun (WGS) entry which is preliminary data.</text>
</comment>
<dbReference type="InParanoid" id="G4TU37"/>
<reference evidence="10 11" key="1">
    <citation type="journal article" date="2011" name="PLoS Pathog.">
        <title>Endophytic Life Strategies Decoded by Genome and Transcriptome Analyses of the Mutualistic Root Symbiont Piriformospora indica.</title>
        <authorList>
            <person name="Zuccaro A."/>
            <person name="Lahrmann U."/>
            <person name="Guldener U."/>
            <person name="Langen G."/>
            <person name="Pfiffi S."/>
            <person name="Biedenkopf D."/>
            <person name="Wong P."/>
            <person name="Samans B."/>
            <person name="Grimm C."/>
            <person name="Basiewicz M."/>
            <person name="Murat C."/>
            <person name="Martin F."/>
            <person name="Kogel K.H."/>
        </authorList>
    </citation>
    <scope>NUCLEOTIDE SEQUENCE [LARGE SCALE GENOMIC DNA]</scope>
    <source>
        <strain evidence="10 11">DSM 11827</strain>
    </source>
</reference>
<dbReference type="GO" id="GO:0006890">
    <property type="term" value="P:retrograde vesicle-mediated transport, Golgi to endoplasmic reticulum"/>
    <property type="evidence" value="ECO:0007669"/>
    <property type="project" value="TreeGrafter"/>
</dbReference>
<dbReference type="STRING" id="1109443.G4TU37"/>
<dbReference type="AlphaFoldDB" id="G4TU37"/>
<evidence type="ECO:0000256" key="1">
    <source>
        <dbReference type="ARBA" id="ARBA00004395"/>
    </source>
</evidence>
<dbReference type="GO" id="GO:0000139">
    <property type="term" value="C:Golgi membrane"/>
    <property type="evidence" value="ECO:0007669"/>
    <property type="project" value="UniProtKB-SubCell"/>
</dbReference>
<proteinExistence type="inferred from homology"/>
<keyword evidence="11" id="KW-1185">Reference proteome</keyword>
<evidence type="ECO:0000256" key="6">
    <source>
        <dbReference type="ARBA" id="ARBA00023034"/>
    </source>
</evidence>
<evidence type="ECO:0000256" key="2">
    <source>
        <dbReference type="ARBA" id="ARBA00005831"/>
    </source>
</evidence>
<comment type="similarity">
    <text evidence="2">Belongs to the COG7 family.</text>
</comment>
<dbReference type="OMA" id="WTEHHAS"/>
<evidence type="ECO:0000256" key="7">
    <source>
        <dbReference type="ARBA" id="ARBA00023136"/>
    </source>
</evidence>
<evidence type="ECO:0000256" key="3">
    <source>
        <dbReference type="ARBA" id="ARBA00020984"/>
    </source>
</evidence>
<evidence type="ECO:0000256" key="4">
    <source>
        <dbReference type="ARBA" id="ARBA00022448"/>
    </source>
</evidence>
<sequence length="795" mass="87329">MSKSFRDSKHDWLAQSPSVQKLGTLEQTWTEHHASSLSLGALTSADIASSLDAHPGELADWINELIEGDTLDGSFEQDGTLKRPVDLTELDSRVTQLATRLEVTCQETSSQLEQTIEDISRNVPRLNFDLQIMRESALALQRELGSIHRTTMGTSASHSTEEEGTTKALEQIQYLDAVKRGMEAARAVLQEAENWSTLESEITSLLKEASYAKAASRLSEAAKSMSVFAHTPEYEARRTLMINLQNQTEAALSAALVAAINMQDIAACKNFHDIFHKIEREGEFKNYYFGARRLAIVEMWSKSSLSDVQGDGGRGDMSPHALMFSELLARFLAELLTLINEERSSIPTIFSTTSDPVTILSLFIQSTVEALTPSFSQRLSGMVAWYGTSALVELLKSFKLVEEFAIKVEKVMEKAAIARSGGLGPTSPPKEDAKGHSRNKSKRLSMSRRIPSNQKQMLSLGLSPEAIDTTWQHALFEPFIDLQTEHATLEKRLLDDALSKLDSSYRKQLVNVDDAEVKARVLREKAVDVFGLAEESFARCLSFTHGYGAVGGLEAIDHLFEQFFATAKADFLRSPADLTANSDSSSIDRFDEELLTTSELAAFQLALNLLNTQRALKEQLKHLDSRTKSELVSVSHALRMSQSFPNGHSLPNAAKGEAELLAQSAMNSMELNTLLDTIDPPPTVPVFTSASSGTSGSVPPTPMTASIGGQLSSTAQLAYDLGDLANVASMLNAYWEDLDRWRECCELSNDEGKRRWLTVQGASAFAQGVSNAQAQSIVDADAIFRLVARLRGWST</sequence>
<dbReference type="HOGENOM" id="CLU_006044_0_0_1"/>
<keyword evidence="6" id="KW-0333">Golgi apparatus</keyword>
<keyword evidence="4" id="KW-0813">Transport</keyword>
<evidence type="ECO:0000313" key="10">
    <source>
        <dbReference type="EMBL" id="CCA74830.1"/>
    </source>
</evidence>
<dbReference type="eggNOG" id="KOG4182">
    <property type="taxonomic scope" value="Eukaryota"/>
</dbReference>
<evidence type="ECO:0000313" key="11">
    <source>
        <dbReference type="Proteomes" id="UP000007148"/>
    </source>
</evidence>
<dbReference type="GO" id="GO:0007030">
    <property type="term" value="P:Golgi organization"/>
    <property type="evidence" value="ECO:0007669"/>
    <property type="project" value="TreeGrafter"/>
</dbReference>
<name>G4TU37_SERID</name>
<protein>
    <recommendedName>
        <fullName evidence="3">Conserved oligomeric Golgi complex subunit 7</fullName>
    </recommendedName>
    <alternativeName>
        <fullName evidence="8">Component of oligomeric Golgi complex 7</fullName>
    </alternativeName>
</protein>
<dbReference type="OrthoDB" id="249612at2759"/>
<organism evidence="10 11">
    <name type="scientific">Serendipita indica (strain DSM 11827)</name>
    <name type="common">Root endophyte fungus</name>
    <name type="synonym">Piriformospora indica</name>
    <dbReference type="NCBI Taxonomy" id="1109443"/>
    <lineage>
        <taxon>Eukaryota</taxon>
        <taxon>Fungi</taxon>
        <taxon>Dikarya</taxon>
        <taxon>Basidiomycota</taxon>
        <taxon>Agaricomycotina</taxon>
        <taxon>Agaricomycetes</taxon>
        <taxon>Sebacinales</taxon>
        <taxon>Serendipitaceae</taxon>
        <taxon>Serendipita</taxon>
    </lineage>
</organism>
<dbReference type="PANTHER" id="PTHR21443">
    <property type="entry name" value="CONSERVED OLIGOMERIC GOLGI COMPLEX COMPONENT 7"/>
    <property type="match status" value="1"/>
</dbReference>
<keyword evidence="5" id="KW-0653">Protein transport</keyword>
<dbReference type="EMBL" id="CAFZ01000360">
    <property type="protein sequence ID" value="CCA74830.1"/>
    <property type="molecule type" value="Genomic_DNA"/>
</dbReference>